<reference evidence="2 3" key="1">
    <citation type="submission" date="2023-02" db="EMBL/GenBank/DDBJ databases">
        <title>LHISI_Scaffold_Assembly.</title>
        <authorList>
            <person name="Stuart O.P."/>
            <person name="Cleave R."/>
            <person name="Magrath M.J.L."/>
            <person name="Mikheyev A.S."/>
        </authorList>
    </citation>
    <scope>NUCLEOTIDE SEQUENCE [LARGE SCALE GENOMIC DNA]</scope>
    <source>
        <strain evidence="2">Daus_M_001</strain>
        <tissue evidence="2">Leg muscle</tissue>
    </source>
</reference>
<sequence>MSSSSESDTKDRNKSKKGMKQVEYKSENIKKARVKNEQYVNWQGKVVQPKDHGNDCKCKCKCMPLRVSEDDLLEIYTNLIECQPIKRKHPRFPVVASDGPREKQKSHTFKYALSTSKGRVQVCKAAFLSSSHRISSDRVRRLCNLLSEGKSPKDAGGKNTPGNAKPRSVVKCIEDHIPTFPTKEAHNTRKTFRYFSASLSVKNMWQLFKETNTGISVTYKYYLKAISALRLEDKWTPVVNVKLSVKIKSPVINEIAKCVHAADLLVHKRRSKKFIKVLRELEISVYKVMKWLVYDIAL</sequence>
<evidence type="ECO:0000256" key="1">
    <source>
        <dbReference type="SAM" id="MobiDB-lite"/>
    </source>
</evidence>
<evidence type="ECO:0000313" key="3">
    <source>
        <dbReference type="Proteomes" id="UP001159363"/>
    </source>
</evidence>
<gene>
    <name evidence="2" type="ORF">PR048_029893</name>
</gene>
<feature type="region of interest" description="Disordered" evidence="1">
    <location>
        <begin position="1"/>
        <end position="28"/>
    </location>
</feature>
<name>A0ABQ9GA69_9NEOP</name>
<dbReference type="EMBL" id="JARBHB010000014">
    <property type="protein sequence ID" value="KAJ8868377.1"/>
    <property type="molecule type" value="Genomic_DNA"/>
</dbReference>
<comment type="caution">
    <text evidence="2">The sequence shown here is derived from an EMBL/GenBank/DDBJ whole genome shotgun (WGS) entry which is preliminary data.</text>
</comment>
<evidence type="ECO:0000313" key="2">
    <source>
        <dbReference type="EMBL" id="KAJ8868377.1"/>
    </source>
</evidence>
<dbReference type="PANTHER" id="PTHR10773">
    <property type="entry name" value="DNA-DIRECTED RNA POLYMERASES I, II, AND III SUBUNIT RPABC2"/>
    <property type="match status" value="1"/>
</dbReference>
<protein>
    <submittedName>
        <fullName evidence="2">Uncharacterized protein</fullName>
    </submittedName>
</protein>
<accession>A0ABQ9GA69</accession>
<keyword evidence="3" id="KW-1185">Reference proteome</keyword>
<dbReference type="Proteomes" id="UP001159363">
    <property type="component" value="Chromosome 13"/>
</dbReference>
<proteinExistence type="predicted"/>
<organism evidence="2 3">
    <name type="scientific">Dryococelus australis</name>
    <dbReference type="NCBI Taxonomy" id="614101"/>
    <lineage>
        <taxon>Eukaryota</taxon>
        <taxon>Metazoa</taxon>
        <taxon>Ecdysozoa</taxon>
        <taxon>Arthropoda</taxon>
        <taxon>Hexapoda</taxon>
        <taxon>Insecta</taxon>
        <taxon>Pterygota</taxon>
        <taxon>Neoptera</taxon>
        <taxon>Polyneoptera</taxon>
        <taxon>Phasmatodea</taxon>
        <taxon>Verophasmatodea</taxon>
        <taxon>Anareolatae</taxon>
        <taxon>Phasmatidae</taxon>
        <taxon>Eurycanthinae</taxon>
        <taxon>Dryococelus</taxon>
    </lineage>
</organism>
<dbReference type="PANTHER" id="PTHR10773:SF19">
    <property type="match status" value="1"/>
</dbReference>